<accession>A0A5B7FQ89</accession>
<evidence type="ECO:0000256" key="1">
    <source>
        <dbReference type="SAM" id="MobiDB-lite"/>
    </source>
</evidence>
<sequence length="182" mass="20377">MTSFRLSREDATELKDMTHISTSKLPQQTQHTDTDSSWSSPTHQAAAILTRRRSPEVPIDVNNCLTLAMKVAKWRALSRYIARTCVCDQEFLHSVGEINQSWGAYAGGHIASYGAPRSQAVTSRHRRKDLSLHNRLADRLLLRSNLQVTEKPKVRMCGGHTWSYQCFEYTAPGGIHAVGING</sequence>
<evidence type="ECO:0000313" key="3">
    <source>
        <dbReference type="Proteomes" id="UP000324222"/>
    </source>
</evidence>
<protein>
    <submittedName>
        <fullName evidence="2">Uncharacterized protein</fullName>
    </submittedName>
</protein>
<comment type="caution">
    <text evidence="2">The sequence shown here is derived from an EMBL/GenBank/DDBJ whole genome shotgun (WGS) entry which is preliminary data.</text>
</comment>
<name>A0A5B7FQ89_PORTR</name>
<gene>
    <name evidence="2" type="ORF">E2C01_041367</name>
</gene>
<dbReference type="EMBL" id="VSRR010007833">
    <property type="protein sequence ID" value="MPC47616.1"/>
    <property type="molecule type" value="Genomic_DNA"/>
</dbReference>
<feature type="region of interest" description="Disordered" evidence="1">
    <location>
        <begin position="15"/>
        <end position="42"/>
    </location>
</feature>
<proteinExistence type="predicted"/>
<evidence type="ECO:0000313" key="2">
    <source>
        <dbReference type="EMBL" id="MPC47616.1"/>
    </source>
</evidence>
<dbReference type="Proteomes" id="UP000324222">
    <property type="component" value="Unassembled WGS sequence"/>
</dbReference>
<feature type="compositionally biased region" description="Polar residues" evidence="1">
    <location>
        <begin position="19"/>
        <end position="42"/>
    </location>
</feature>
<reference evidence="2 3" key="1">
    <citation type="submission" date="2019-05" db="EMBL/GenBank/DDBJ databases">
        <title>Another draft genome of Portunus trituberculatus and its Hox gene families provides insights of decapod evolution.</title>
        <authorList>
            <person name="Jeong J.-H."/>
            <person name="Song I."/>
            <person name="Kim S."/>
            <person name="Choi T."/>
            <person name="Kim D."/>
            <person name="Ryu S."/>
            <person name="Kim W."/>
        </authorList>
    </citation>
    <scope>NUCLEOTIDE SEQUENCE [LARGE SCALE GENOMIC DNA]</scope>
    <source>
        <tissue evidence="2">Muscle</tissue>
    </source>
</reference>
<dbReference type="AlphaFoldDB" id="A0A5B7FQ89"/>
<keyword evidence="3" id="KW-1185">Reference proteome</keyword>
<organism evidence="2 3">
    <name type="scientific">Portunus trituberculatus</name>
    <name type="common">Swimming crab</name>
    <name type="synonym">Neptunus trituberculatus</name>
    <dbReference type="NCBI Taxonomy" id="210409"/>
    <lineage>
        <taxon>Eukaryota</taxon>
        <taxon>Metazoa</taxon>
        <taxon>Ecdysozoa</taxon>
        <taxon>Arthropoda</taxon>
        <taxon>Crustacea</taxon>
        <taxon>Multicrustacea</taxon>
        <taxon>Malacostraca</taxon>
        <taxon>Eumalacostraca</taxon>
        <taxon>Eucarida</taxon>
        <taxon>Decapoda</taxon>
        <taxon>Pleocyemata</taxon>
        <taxon>Brachyura</taxon>
        <taxon>Eubrachyura</taxon>
        <taxon>Portunoidea</taxon>
        <taxon>Portunidae</taxon>
        <taxon>Portuninae</taxon>
        <taxon>Portunus</taxon>
    </lineage>
</organism>